<gene>
    <name evidence="2" type="ORF">CEURO_LOCUS9221</name>
</gene>
<proteinExistence type="predicted"/>
<evidence type="ECO:0000313" key="2">
    <source>
        <dbReference type="EMBL" id="CAH9085063.1"/>
    </source>
</evidence>
<feature type="signal peptide" evidence="1">
    <location>
        <begin position="1"/>
        <end position="26"/>
    </location>
</feature>
<evidence type="ECO:0000256" key="1">
    <source>
        <dbReference type="SAM" id="SignalP"/>
    </source>
</evidence>
<dbReference type="OrthoDB" id="1922814at2759"/>
<protein>
    <submittedName>
        <fullName evidence="2">Uncharacterized protein</fullName>
    </submittedName>
</protein>
<keyword evidence="1" id="KW-0732">Signal</keyword>
<dbReference type="Proteomes" id="UP001152484">
    <property type="component" value="Unassembled WGS sequence"/>
</dbReference>
<dbReference type="AlphaFoldDB" id="A0A9P0Z2Z6"/>
<feature type="chain" id="PRO_5040364216" evidence="1">
    <location>
        <begin position="27"/>
        <end position="101"/>
    </location>
</feature>
<dbReference type="EMBL" id="CAMAPE010000018">
    <property type="protein sequence ID" value="CAH9085063.1"/>
    <property type="molecule type" value="Genomic_DNA"/>
</dbReference>
<sequence>MGKLTMLSLMFIIYAFIAFNCTSLEAFKLGPERQLIEVRNASQSDDTVRVDPLDRLKKYRGGYDLETYTTGVRLLLYPKGNNTAHLSLYLGVPDLPRLPKV</sequence>
<comment type="caution">
    <text evidence="2">The sequence shown here is derived from an EMBL/GenBank/DDBJ whole genome shotgun (WGS) entry which is preliminary data.</text>
</comment>
<evidence type="ECO:0000313" key="3">
    <source>
        <dbReference type="Proteomes" id="UP001152484"/>
    </source>
</evidence>
<organism evidence="2 3">
    <name type="scientific">Cuscuta europaea</name>
    <name type="common">European dodder</name>
    <dbReference type="NCBI Taxonomy" id="41803"/>
    <lineage>
        <taxon>Eukaryota</taxon>
        <taxon>Viridiplantae</taxon>
        <taxon>Streptophyta</taxon>
        <taxon>Embryophyta</taxon>
        <taxon>Tracheophyta</taxon>
        <taxon>Spermatophyta</taxon>
        <taxon>Magnoliopsida</taxon>
        <taxon>eudicotyledons</taxon>
        <taxon>Gunneridae</taxon>
        <taxon>Pentapetalae</taxon>
        <taxon>asterids</taxon>
        <taxon>lamiids</taxon>
        <taxon>Solanales</taxon>
        <taxon>Convolvulaceae</taxon>
        <taxon>Cuscuteae</taxon>
        <taxon>Cuscuta</taxon>
        <taxon>Cuscuta subgen. Cuscuta</taxon>
    </lineage>
</organism>
<accession>A0A9P0Z2Z6</accession>
<keyword evidence="3" id="KW-1185">Reference proteome</keyword>
<name>A0A9P0Z2Z6_CUSEU</name>
<reference evidence="2" key="1">
    <citation type="submission" date="2022-07" db="EMBL/GenBank/DDBJ databases">
        <authorList>
            <person name="Macas J."/>
            <person name="Novak P."/>
            <person name="Neumann P."/>
        </authorList>
    </citation>
    <scope>NUCLEOTIDE SEQUENCE</scope>
</reference>